<dbReference type="EMBL" id="CAIIXF020000331">
    <property type="protein sequence ID" value="CAH1803212.1"/>
    <property type="molecule type" value="Genomic_DNA"/>
</dbReference>
<accession>A0A8S4Q9U5</accession>
<gene>
    <name evidence="1" type="ORF">OFUS_LOCUS26823</name>
</gene>
<protein>
    <submittedName>
        <fullName evidence="1">Uncharacterized protein</fullName>
    </submittedName>
</protein>
<dbReference type="AlphaFoldDB" id="A0A8S4Q9U5"/>
<organism evidence="1 2">
    <name type="scientific">Owenia fusiformis</name>
    <name type="common">Polychaete worm</name>
    <dbReference type="NCBI Taxonomy" id="6347"/>
    <lineage>
        <taxon>Eukaryota</taxon>
        <taxon>Metazoa</taxon>
        <taxon>Spiralia</taxon>
        <taxon>Lophotrochozoa</taxon>
        <taxon>Annelida</taxon>
        <taxon>Polychaeta</taxon>
        <taxon>Sedentaria</taxon>
        <taxon>Canalipalpata</taxon>
        <taxon>Sabellida</taxon>
        <taxon>Oweniida</taxon>
        <taxon>Oweniidae</taxon>
        <taxon>Owenia</taxon>
    </lineage>
</organism>
<evidence type="ECO:0000313" key="1">
    <source>
        <dbReference type="EMBL" id="CAH1803212.1"/>
    </source>
</evidence>
<sequence length="144" mass="16936">MLMIVWKNSVRIVSLTGSVTDLERNLGSSGYQHLNQYFQDKRAMTQGVPFKDVISANITSEDSNWEGSISREQECWCKLSNIPNFDFKWYEEESVIFGIPIGSKVRKVKWQRLYLVKWVRCLRKVEVLKMNSNYIGLYIKCIER</sequence>
<comment type="caution">
    <text evidence="1">The sequence shown here is derived from an EMBL/GenBank/DDBJ whole genome shotgun (WGS) entry which is preliminary data.</text>
</comment>
<evidence type="ECO:0000313" key="2">
    <source>
        <dbReference type="Proteomes" id="UP000749559"/>
    </source>
</evidence>
<reference evidence="1" key="1">
    <citation type="submission" date="2022-03" db="EMBL/GenBank/DDBJ databases">
        <authorList>
            <person name="Martin C."/>
        </authorList>
    </citation>
    <scope>NUCLEOTIDE SEQUENCE</scope>
</reference>
<name>A0A8S4Q9U5_OWEFU</name>
<proteinExistence type="predicted"/>
<keyword evidence="2" id="KW-1185">Reference proteome</keyword>
<dbReference type="Proteomes" id="UP000749559">
    <property type="component" value="Unassembled WGS sequence"/>
</dbReference>